<sequence length="157" mass="17203">MKERLAQVQETKRALFAKGGSLVMDVVDAALAFGISQQQLAKILEESKHLEITPLRNGSVQVSLVATASEGQRDLWQEMIGSLEKGRSKINGVKQTYKRLALNLQRDSAKMWEGDADLVQLALFALWSQLPLSAQNEMAAYSPDCLRSSLGIIASGE</sequence>
<comment type="caution">
    <text evidence="1">The sequence shown here is derived from an EMBL/GenBank/DDBJ whole genome shotgun (WGS) entry which is preliminary data.</text>
</comment>
<gene>
    <name evidence="1" type="ORF">COT66_01355</name>
</gene>
<evidence type="ECO:0000313" key="2">
    <source>
        <dbReference type="Proteomes" id="UP000231214"/>
    </source>
</evidence>
<evidence type="ECO:0000313" key="1">
    <source>
        <dbReference type="EMBL" id="PIU02210.1"/>
    </source>
</evidence>
<organism evidence="1 2">
    <name type="scientific">Candidatus Shapirobacteria bacterium CG09_land_8_20_14_0_10_49_15</name>
    <dbReference type="NCBI Taxonomy" id="1974482"/>
    <lineage>
        <taxon>Bacteria</taxon>
        <taxon>Candidatus Shapironibacteriota</taxon>
    </lineage>
</organism>
<proteinExistence type="predicted"/>
<dbReference type="Proteomes" id="UP000231214">
    <property type="component" value="Unassembled WGS sequence"/>
</dbReference>
<accession>A0A2M6XAU9</accession>
<protein>
    <submittedName>
        <fullName evidence="1">Uncharacterized protein</fullName>
    </submittedName>
</protein>
<dbReference type="EMBL" id="PEZK01000021">
    <property type="protein sequence ID" value="PIU02210.1"/>
    <property type="molecule type" value="Genomic_DNA"/>
</dbReference>
<dbReference type="AlphaFoldDB" id="A0A2M6XAU9"/>
<name>A0A2M6XAU9_9BACT</name>
<reference evidence="2" key="1">
    <citation type="submission" date="2017-09" db="EMBL/GenBank/DDBJ databases">
        <title>Depth-based differentiation of microbial function through sediment-hosted aquifers and enrichment of novel symbionts in the deep terrestrial subsurface.</title>
        <authorList>
            <person name="Probst A.J."/>
            <person name="Ladd B."/>
            <person name="Jarett J.K."/>
            <person name="Geller-Mcgrath D.E."/>
            <person name="Sieber C.M.K."/>
            <person name="Emerson J.B."/>
            <person name="Anantharaman K."/>
            <person name="Thomas B.C."/>
            <person name="Malmstrom R."/>
            <person name="Stieglmeier M."/>
            <person name="Klingl A."/>
            <person name="Woyke T."/>
            <person name="Ryan C.M."/>
            <person name="Banfield J.F."/>
        </authorList>
    </citation>
    <scope>NUCLEOTIDE SEQUENCE [LARGE SCALE GENOMIC DNA]</scope>
</reference>